<feature type="non-terminal residue" evidence="2">
    <location>
        <position position="1"/>
    </location>
</feature>
<dbReference type="AlphaFoldDB" id="A0A538T2W2"/>
<dbReference type="EMBL" id="VBOW01000043">
    <property type="protein sequence ID" value="TMQ57969.1"/>
    <property type="molecule type" value="Genomic_DNA"/>
</dbReference>
<dbReference type="Pfam" id="PF13860">
    <property type="entry name" value="FlgD_ig"/>
    <property type="match status" value="1"/>
</dbReference>
<protein>
    <submittedName>
        <fullName evidence="2">T9SS type A sorting domain-containing protein</fullName>
    </submittedName>
</protein>
<name>A0A538T2W2_UNCEI</name>
<dbReference type="NCBIfam" id="TIGR04183">
    <property type="entry name" value="Por_Secre_tail"/>
    <property type="match status" value="1"/>
</dbReference>
<sequence length="437" mass="46017">SKQGGGVVHKGQICLRGLGCPNGTRELAEYSSLTVDNEGFPNIIYEADIINGVNPPSTAAICFFTKAVNRPLGNSTGVTELDCHDPAVTQFGGWHDIDDDRATDGHYCRNVGANKKNPQAYLEFHYTGTQVDLEIARGPRGGNAEVLIDGTSRGIVSFNRPPSDPLHPDQSGKRDLTFGEFASFSTPAGAHIFRLNAMNDATSPGDMLYVDGFVITGGTASGGGNASESTITFTGTAPSGIGGTPGMMVEHVTTTEKAELIEGVLEVPEEVLTGRELKIFNPLGGLLGDAANLLPTGSLQVIPTAPGTYAVAVVNNSGAAMPYTLRVVTTNATSGRLAAALPQSDDTHASHSAIADPVDGQAVMRYALEQAGHVVIRVYDISGRLVRTFAEDQAAGNYGISWDGRLADGRRVPSGIYFYRVALPNGKETVQKTAILR</sequence>
<evidence type="ECO:0000313" key="3">
    <source>
        <dbReference type="Proteomes" id="UP000316852"/>
    </source>
</evidence>
<dbReference type="Gene3D" id="2.60.40.4070">
    <property type="match status" value="1"/>
</dbReference>
<organism evidence="2 3">
    <name type="scientific">Eiseniibacteriota bacterium</name>
    <dbReference type="NCBI Taxonomy" id="2212470"/>
    <lineage>
        <taxon>Bacteria</taxon>
        <taxon>Candidatus Eiseniibacteriota</taxon>
    </lineage>
</organism>
<proteinExistence type="predicted"/>
<evidence type="ECO:0000259" key="1">
    <source>
        <dbReference type="Pfam" id="PF13860"/>
    </source>
</evidence>
<feature type="domain" description="FlgD/Vpr Ig-like" evidence="1">
    <location>
        <begin position="368"/>
        <end position="422"/>
    </location>
</feature>
<dbReference type="InterPro" id="IPR025965">
    <property type="entry name" value="FlgD/Vpr_Ig-like"/>
</dbReference>
<accession>A0A538T2W2</accession>
<reference evidence="2 3" key="1">
    <citation type="journal article" date="2019" name="Nat. Microbiol.">
        <title>Mediterranean grassland soil C-N compound turnover is dependent on rainfall and depth, and is mediated by genomically divergent microorganisms.</title>
        <authorList>
            <person name="Diamond S."/>
            <person name="Andeer P.F."/>
            <person name="Li Z."/>
            <person name="Crits-Christoph A."/>
            <person name="Burstein D."/>
            <person name="Anantharaman K."/>
            <person name="Lane K.R."/>
            <person name="Thomas B.C."/>
            <person name="Pan C."/>
            <person name="Northen T.R."/>
            <person name="Banfield J.F."/>
        </authorList>
    </citation>
    <scope>NUCLEOTIDE SEQUENCE [LARGE SCALE GENOMIC DNA]</scope>
    <source>
        <strain evidence="2">WS_6</strain>
    </source>
</reference>
<dbReference type="Gene3D" id="2.60.120.260">
    <property type="entry name" value="Galactose-binding domain-like"/>
    <property type="match status" value="1"/>
</dbReference>
<dbReference type="InterPro" id="IPR026444">
    <property type="entry name" value="Secre_tail"/>
</dbReference>
<dbReference type="Proteomes" id="UP000316852">
    <property type="component" value="Unassembled WGS sequence"/>
</dbReference>
<comment type="caution">
    <text evidence="2">The sequence shown here is derived from an EMBL/GenBank/DDBJ whole genome shotgun (WGS) entry which is preliminary data.</text>
</comment>
<evidence type="ECO:0000313" key="2">
    <source>
        <dbReference type="EMBL" id="TMQ57969.1"/>
    </source>
</evidence>
<gene>
    <name evidence="2" type="ORF">E6K76_09160</name>
</gene>